<gene>
    <name evidence="2" type="ORF">PGO_021510</name>
</gene>
<evidence type="ECO:0000313" key="3">
    <source>
        <dbReference type="Proteomes" id="UP000195521"/>
    </source>
</evidence>
<feature type="compositionally biased region" description="Polar residues" evidence="1">
    <location>
        <begin position="110"/>
        <end position="127"/>
    </location>
</feature>
<evidence type="ECO:0000256" key="1">
    <source>
        <dbReference type="SAM" id="MobiDB-lite"/>
    </source>
</evidence>
<accession>A0A1Y1J9L3</accession>
<reference evidence="3" key="1">
    <citation type="submission" date="2017-04" db="EMBL/GenBank/DDBJ databases">
        <title>Plasmodium gonderi genome.</title>
        <authorList>
            <person name="Arisue N."/>
            <person name="Honma H."/>
            <person name="Kawai S."/>
            <person name="Tougan T."/>
            <person name="Tanabe K."/>
            <person name="Horii T."/>
        </authorList>
    </citation>
    <scope>NUCLEOTIDE SEQUENCE [LARGE SCALE GENOMIC DNA]</scope>
    <source>
        <strain evidence="3">ATCC 30045</strain>
    </source>
</reference>
<organism evidence="2 3">
    <name type="scientific">Plasmodium gonderi</name>
    <dbReference type="NCBI Taxonomy" id="77519"/>
    <lineage>
        <taxon>Eukaryota</taxon>
        <taxon>Sar</taxon>
        <taxon>Alveolata</taxon>
        <taxon>Apicomplexa</taxon>
        <taxon>Aconoidasida</taxon>
        <taxon>Haemosporida</taxon>
        <taxon>Plasmodiidae</taxon>
        <taxon>Plasmodium</taxon>
        <taxon>Plasmodium (Plasmodium)</taxon>
    </lineage>
</organism>
<comment type="caution">
    <text evidence="2">The sequence shown here is derived from an EMBL/GenBank/DDBJ whole genome shotgun (WGS) entry which is preliminary data.</text>
</comment>
<sequence>MTPTRHNVNDTKTVLNSKEEDLFYLFKNPKTSEGYRKRVEIESVDALIRKFLSGEDVFLNYIPCELDCKNEENQEEGTKGENNADNPKGENQGDNPNGENQADNPKGENQGDNPNGENQADNPNGENQADKKKENIGSPKEEGPYPIRINEKYNDILFLSRKETSKDRFHLKKIQKVCNKVYNSLKFYKVENHDMYKFRPRDVDTDIIKIKHDLEVLEYKDYTICKDKDVEKTALRMVQEKCKRIVQGLNFNCDSVNIGEIIDILNVITTPEFDERLDKSKYLKLFINKYHYVYPYEDIGKLRKIRKYIRTKYMQKGDFYIDENDISQMYLKTNLDKIVKNEDFINNMLNLHIDNGKFWVQLVHNIWIPLAIEIFNTTHKSFYSYLMNYNNDTSVLDQYVYSRSNGKFYKFSHYIFTGAMFSGVPSIYRLLMRLHAYKYSEVRINMTLEKNADNIYNDVVISSLNYHIDVIRYLFPFFKEYKNIDMEKMVENFFESNFFNLIMNSLKKKNIEKITVNQKYLTFINSFFLMITEFLYGISNKNCLEKINRNEIKLLDILNGIFYKDMNILIGRDVLLFVADLLCLYKLSSIYIKKIYCEHILNMTNIIKNSYYNKSSLTNENTWRQVYVIAVKIHHFVKCALQRKQTVSDNIMLQELTLVNRYYFNGLKQENSIGEFYFLKNINYGIYCWNPVCNKYTNVHHFEYNKNSFEYCQGCYIATYCSERCKLIHLISSHHNVCVYFKTIPSFLKYNDLNEDFACKKMKYLNIFQHIDTFDRENEKYNVIY</sequence>
<dbReference type="EMBL" id="BDQF01000002">
    <property type="protein sequence ID" value="GAW79181.1"/>
    <property type="molecule type" value="Genomic_DNA"/>
</dbReference>
<feature type="compositionally biased region" description="Polar residues" evidence="1">
    <location>
        <begin position="92"/>
        <end position="103"/>
    </location>
</feature>
<dbReference type="OMA" id="GEFYFLK"/>
<dbReference type="GeneID" id="39745881"/>
<dbReference type="RefSeq" id="XP_028541770.1">
    <property type="nucleotide sequence ID" value="XM_028685969.1"/>
</dbReference>
<feature type="region of interest" description="Disordered" evidence="1">
    <location>
        <begin position="72"/>
        <end position="147"/>
    </location>
</feature>
<dbReference type="Proteomes" id="UP000195521">
    <property type="component" value="Unassembled WGS sequence"/>
</dbReference>
<name>A0A1Y1J9L3_PLAGO</name>
<dbReference type="AlphaFoldDB" id="A0A1Y1J9L3"/>
<proteinExistence type="predicted"/>
<dbReference type="OrthoDB" id="390933at2759"/>
<feature type="compositionally biased region" description="Basic and acidic residues" evidence="1">
    <location>
        <begin position="128"/>
        <end position="147"/>
    </location>
</feature>
<protein>
    <submittedName>
        <fullName evidence="2">Uncharacterized protein</fullName>
    </submittedName>
</protein>
<evidence type="ECO:0000313" key="2">
    <source>
        <dbReference type="EMBL" id="GAW79181.1"/>
    </source>
</evidence>
<keyword evidence="3" id="KW-1185">Reference proteome</keyword>